<dbReference type="Proteomes" id="UP000192391">
    <property type="component" value="Chromosome"/>
</dbReference>
<evidence type="ECO:0000256" key="4">
    <source>
        <dbReference type="ARBA" id="ARBA00022692"/>
    </source>
</evidence>
<dbReference type="CDD" id="cd03254">
    <property type="entry name" value="ABCC_Glucan_exporter_like"/>
    <property type="match status" value="1"/>
</dbReference>
<feature type="transmembrane region" description="Helical" evidence="10">
    <location>
        <begin position="106"/>
        <end position="127"/>
    </location>
</feature>
<dbReference type="SUPFAM" id="SSF52540">
    <property type="entry name" value="P-loop containing nucleoside triphosphate hydrolases"/>
    <property type="match status" value="1"/>
</dbReference>
<dbReference type="PROSITE" id="PS50893">
    <property type="entry name" value="ABC_TRANSPORTER_2"/>
    <property type="match status" value="1"/>
</dbReference>
<evidence type="ECO:0000256" key="3">
    <source>
        <dbReference type="ARBA" id="ARBA00022475"/>
    </source>
</evidence>
<dbReference type="SUPFAM" id="SSF90123">
    <property type="entry name" value="ABC transporter transmembrane region"/>
    <property type="match status" value="1"/>
</dbReference>
<dbReference type="PROSITE" id="PS50929">
    <property type="entry name" value="ABC_TM1F"/>
    <property type="match status" value="1"/>
</dbReference>
<evidence type="ECO:0000256" key="6">
    <source>
        <dbReference type="ARBA" id="ARBA00022840"/>
    </source>
</evidence>
<dbReference type="SMART" id="SM00382">
    <property type="entry name" value="AAA"/>
    <property type="match status" value="1"/>
</dbReference>
<keyword evidence="8 10" id="KW-0472">Membrane</keyword>
<evidence type="ECO:0000313" key="13">
    <source>
        <dbReference type="EMBL" id="ARD66603.1"/>
    </source>
</evidence>
<feature type="transmembrane region" description="Helical" evidence="10">
    <location>
        <begin position="62"/>
        <end position="83"/>
    </location>
</feature>
<keyword evidence="5" id="KW-0547">Nucleotide-binding</keyword>
<keyword evidence="7 10" id="KW-1133">Transmembrane helix</keyword>
<dbReference type="InterPro" id="IPR036640">
    <property type="entry name" value="ABC1_TM_sf"/>
</dbReference>
<keyword evidence="3" id="KW-1003">Cell membrane</keyword>
<dbReference type="GO" id="GO:0005524">
    <property type="term" value="F:ATP binding"/>
    <property type="evidence" value="ECO:0007669"/>
    <property type="project" value="UniProtKB-KW"/>
</dbReference>
<dbReference type="InterPro" id="IPR027417">
    <property type="entry name" value="P-loop_NTPase"/>
</dbReference>
<organism evidence="13 14">
    <name type="scientific">Eubacterium limosum</name>
    <dbReference type="NCBI Taxonomy" id="1736"/>
    <lineage>
        <taxon>Bacteria</taxon>
        <taxon>Bacillati</taxon>
        <taxon>Bacillota</taxon>
        <taxon>Clostridia</taxon>
        <taxon>Eubacteriales</taxon>
        <taxon>Eubacteriaceae</taxon>
        <taxon>Eubacterium</taxon>
    </lineage>
</organism>
<dbReference type="KEGG" id="elim:B2M23_14125"/>
<dbReference type="InterPro" id="IPR017871">
    <property type="entry name" value="ABC_transporter-like_CS"/>
</dbReference>
<dbReference type="Pfam" id="PF00005">
    <property type="entry name" value="ABC_tran"/>
    <property type="match status" value="1"/>
</dbReference>
<feature type="transmembrane region" description="Helical" evidence="10">
    <location>
        <begin position="304"/>
        <end position="334"/>
    </location>
</feature>
<sequence>MPENEYTIGEHKNQTPKHSGLSGPGSSGGPGGPGGIGSVGAAEKADDFGKAIGQLLSYCKKYLPFMIVAIVLAAAGAILNIIGPSKLADITDLITEGLMTGIDIEAVVRICILLIGLYICGWAFSLIQGQIMAVITQRVSKTLRTDISAKINRLPLKYYDSTSIGNTLSRVTNDIDTISQTMNQSLGTLVAALASFVGAIVMMFYTNWIMAFTAIIASLLGFALMMMMISHSQKFFLWQQTELGAINGHIEETYAGHNVVKAYNNEKKAKKEFCQMNSRLYDSAWKSQFMSGLMQPLMSFVGNFGYVTVCIVGAVLALNGQISFGVIVAFMMYVRMFTQPLSQLAQAATSLQSTAAACERVFVFLDEKEMDDESYKAKELSNVRGDVEFRDVRFGYNEDKTIINGFSAKAKAGQKIAIVGPTGAGKTTMVNLLMRFYETNSGDIFIDGTSSKDVTRENLRSQFCMVLQDTWLFEGTIRENIVYSKEDVSDAEVEKACKAVGLHHYIKTLPKGYDTVLGDNASLSQGQKQLITIARAMIANAPILILDEATSSVDTRTETLIQNAMDKLMAGRTSFVIAHRLSTIRNSDLILVMKDGDIIESGNHDTLMAQGGFYTELYNSQFVDIVESA</sequence>
<dbReference type="GO" id="GO:0015421">
    <property type="term" value="F:ABC-type oligopeptide transporter activity"/>
    <property type="evidence" value="ECO:0007669"/>
    <property type="project" value="TreeGrafter"/>
</dbReference>
<evidence type="ECO:0000256" key="9">
    <source>
        <dbReference type="SAM" id="MobiDB-lite"/>
    </source>
</evidence>
<dbReference type="InterPro" id="IPR011527">
    <property type="entry name" value="ABC1_TM_dom"/>
</dbReference>
<name>A0AAC9QVV2_EUBLI</name>
<feature type="transmembrane region" description="Helical" evidence="10">
    <location>
        <begin position="211"/>
        <end position="229"/>
    </location>
</feature>
<dbReference type="FunFam" id="1.20.1560.10:FF:000011">
    <property type="entry name" value="Multidrug ABC transporter ATP-binding protein"/>
    <property type="match status" value="1"/>
</dbReference>
<dbReference type="GO" id="GO:0016887">
    <property type="term" value="F:ATP hydrolysis activity"/>
    <property type="evidence" value="ECO:0007669"/>
    <property type="project" value="InterPro"/>
</dbReference>
<evidence type="ECO:0000259" key="12">
    <source>
        <dbReference type="PROSITE" id="PS50929"/>
    </source>
</evidence>
<dbReference type="FunFam" id="3.40.50.300:FF:000287">
    <property type="entry name" value="Multidrug ABC transporter ATP-binding protein"/>
    <property type="match status" value="1"/>
</dbReference>
<feature type="compositionally biased region" description="Gly residues" evidence="9">
    <location>
        <begin position="22"/>
        <end position="36"/>
    </location>
</feature>
<dbReference type="PROSITE" id="PS00211">
    <property type="entry name" value="ABC_TRANSPORTER_1"/>
    <property type="match status" value="1"/>
</dbReference>
<evidence type="ECO:0000313" key="14">
    <source>
        <dbReference type="Proteomes" id="UP000192391"/>
    </source>
</evidence>
<evidence type="ECO:0000259" key="11">
    <source>
        <dbReference type="PROSITE" id="PS50893"/>
    </source>
</evidence>
<feature type="transmembrane region" description="Helical" evidence="10">
    <location>
        <begin position="186"/>
        <end position="205"/>
    </location>
</feature>
<keyword evidence="4 10" id="KW-0812">Transmembrane</keyword>
<reference evidence="14" key="1">
    <citation type="journal article" date="2017" name="Sci. Rep.">
        <title>Determination of the Genome and Primary Transcriptome of Syngas Fermenting Eubacterium limosum ATCC 8486.</title>
        <authorList>
            <person name="Song Y."/>
            <person name="Shin J."/>
            <person name="Jeong Y."/>
            <person name="Jin S."/>
            <person name="Lee J.K."/>
            <person name="Kim D.R."/>
            <person name="Kim S.C."/>
            <person name="Cho S."/>
            <person name="Cho B.K."/>
        </authorList>
    </citation>
    <scope>NUCLEOTIDE SEQUENCE [LARGE SCALE GENOMIC DNA]</scope>
    <source>
        <strain evidence="14">ATCC 8486</strain>
    </source>
</reference>
<feature type="domain" description="ABC transmembrane type-1" evidence="12">
    <location>
        <begin position="67"/>
        <end position="353"/>
    </location>
</feature>
<protein>
    <submittedName>
        <fullName evidence="13">ABC transporter</fullName>
    </submittedName>
</protein>
<dbReference type="InterPro" id="IPR039421">
    <property type="entry name" value="Type_1_exporter"/>
</dbReference>
<evidence type="ECO:0000256" key="10">
    <source>
        <dbReference type="SAM" id="Phobius"/>
    </source>
</evidence>
<evidence type="ECO:0000256" key="8">
    <source>
        <dbReference type="ARBA" id="ARBA00023136"/>
    </source>
</evidence>
<dbReference type="GO" id="GO:0005886">
    <property type="term" value="C:plasma membrane"/>
    <property type="evidence" value="ECO:0007669"/>
    <property type="project" value="UniProtKB-SubCell"/>
</dbReference>
<dbReference type="PANTHER" id="PTHR43394:SF1">
    <property type="entry name" value="ATP-BINDING CASSETTE SUB-FAMILY B MEMBER 10, MITOCHONDRIAL"/>
    <property type="match status" value="1"/>
</dbReference>
<keyword evidence="2" id="KW-0813">Transport</keyword>
<dbReference type="InterPro" id="IPR003593">
    <property type="entry name" value="AAA+_ATPase"/>
</dbReference>
<evidence type="ECO:0000256" key="2">
    <source>
        <dbReference type="ARBA" id="ARBA00022448"/>
    </source>
</evidence>
<dbReference type="AlphaFoldDB" id="A0AAC9QVV2"/>
<keyword evidence="6" id="KW-0067">ATP-binding</keyword>
<evidence type="ECO:0000256" key="5">
    <source>
        <dbReference type="ARBA" id="ARBA00022741"/>
    </source>
</evidence>
<evidence type="ECO:0000256" key="1">
    <source>
        <dbReference type="ARBA" id="ARBA00004651"/>
    </source>
</evidence>
<comment type="subcellular location">
    <subcellularLocation>
        <location evidence="1">Cell membrane</location>
        <topology evidence="1">Multi-pass membrane protein</topology>
    </subcellularLocation>
</comment>
<feature type="region of interest" description="Disordered" evidence="9">
    <location>
        <begin position="1"/>
        <end position="36"/>
    </location>
</feature>
<gene>
    <name evidence="13" type="ORF">B2M23_14125</name>
</gene>
<dbReference type="CDD" id="cd18547">
    <property type="entry name" value="ABC_6TM_Tm288_like"/>
    <property type="match status" value="1"/>
</dbReference>
<dbReference type="EMBL" id="CP019962">
    <property type="protein sequence ID" value="ARD66603.1"/>
    <property type="molecule type" value="Genomic_DNA"/>
</dbReference>
<accession>A0AAC9QVV2</accession>
<dbReference type="Pfam" id="PF00664">
    <property type="entry name" value="ABC_membrane"/>
    <property type="match status" value="1"/>
</dbReference>
<dbReference type="Gene3D" id="3.40.50.300">
    <property type="entry name" value="P-loop containing nucleotide triphosphate hydrolases"/>
    <property type="match status" value="1"/>
</dbReference>
<dbReference type="InterPro" id="IPR003439">
    <property type="entry name" value="ABC_transporter-like_ATP-bd"/>
</dbReference>
<evidence type="ECO:0000256" key="7">
    <source>
        <dbReference type="ARBA" id="ARBA00022989"/>
    </source>
</evidence>
<feature type="domain" description="ABC transporter" evidence="11">
    <location>
        <begin position="387"/>
        <end position="620"/>
    </location>
</feature>
<dbReference type="Gene3D" id="1.20.1560.10">
    <property type="entry name" value="ABC transporter type 1, transmembrane domain"/>
    <property type="match status" value="1"/>
</dbReference>
<dbReference type="PANTHER" id="PTHR43394">
    <property type="entry name" value="ATP-DEPENDENT PERMEASE MDL1, MITOCHONDRIAL"/>
    <property type="match status" value="1"/>
</dbReference>
<dbReference type="RefSeq" id="WP_038350657.1">
    <property type="nucleotide sequence ID" value="NZ_CP019962.1"/>
</dbReference>
<proteinExistence type="predicted"/>